<evidence type="ECO:0000256" key="1">
    <source>
        <dbReference type="SAM" id="MobiDB-lite"/>
    </source>
</evidence>
<feature type="compositionally biased region" description="Basic residues" evidence="1">
    <location>
        <begin position="77"/>
        <end position="90"/>
    </location>
</feature>
<organism evidence="2 3">
    <name type="scientific">Caerostris extrusa</name>
    <name type="common">Bark spider</name>
    <name type="synonym">Caerostris bankana</name>
    <dbReference type="NCBI Taxonomy" id="172846"/>
    <lineage>
        <taxon>Eukaryota</taxon>
        <taxon>Metazoa</taxon>
        <taxon>Ecdysozoa</taxon>
        <taxon>Arthropoda</taxon>
        <taxon>Chelicerata</taxon>
        <taxon>Arachnida</taxon>
        <taxon>Araneae</taxon>
        <taxon>Araneomorphae</taxon>
        <taxon>Entelegynae</taxon>
        <taxon>Araneoidea</taxon>
        <taxon>Araneidae</taxon>
        <taxon>Caerostris</taxon>
    </lineage>
</organism>
<name>A0AAV4MVI2_CAEEX</name>
<comment type="caution">
    <text evidence="2">The sequence shown here is derived from an EMBL/GenBank/DDBJ whole genome shotgun (WGS) entry which is preliminary data.</text>
</comment>
<gene>
    <name evidence="2" type="primary">AVEN_56571_1</name>
    <name evidence="2" type="ORF">CEXT_607811</name>
</gene>
<dbReference type="AlphaFoldDB" id="A0AAV4MVI2"/>
<proteinExistence type="predicted"/>
<accession>A0AAV4MVI2</accession>
<protein>
    <submittedName>
        <fullName evidence="2">Uncharacterized protein</fullName>
    </submittedName>
</protein>
<dbReference type="Proteomes" id="UP001054945">
    <property type="component" value="Unassembled WGS sequence"/>
</dbReference>
<keyword evidence="3" id="KW-1185">Reference proteome</keyword>
<feature type="region of interest" description="Disordered" evidence="1">
    <location>
        <begin position="76"/>
        <end position="109"/>
    </location>
</feature>
<evidence type="ECO:0000313" key="2">
    <source>
        <dbReference type="EMBL" id="GIX76471.1"/>
    </source>
</evidence>
<reference evidence="2 3" key="1">
    <citation type="submission" date="2021-06" db="EMBL/GenBank/DDBJ databases">
        <title>Caerostris extrusa draft genome.</title>
        <authorList>
            <person name="Kono N."/>
            <person name="Arakawa K."/>
        </authorList>
    </citation>
    <scope>NUCLEOTIDE SEQUENCE [LARGE SCALE GENOMIC DNA]</scope>
</reference>
<evidence type="ECO:0000313" key="3">
    <source>
        <dbReference type="Proteomes" id="UP001054945"/>
    </source>
</evidence>
<dbReference type="EMBL" id="BPLR01002665">
    <property type="protein sequence ID" value="GIX76471.1"/>
    <property type="molecule type" value="Genomic_DNA"/>
</dbReference>
<sequence>MKGSSSLHPPPKLVWEQDEGYPVQAINRHFGNEMVEARKQKYIKPLSLQSSKFTQLPVLPSSSSLPFLDTLPESRHCHGLPHQHPSRSRLRALSPPLRKNEPGHRWPIRRTRRGQCIEGMGSR</sequence>